<reference evidence="1 2" key="1">
    <citation type="submission" date="2019-10" db="EMBL/GenBank/DDBJ databases">
        <title>Streptococcus mitis of the oral and urogenital tracts.</title>
        <authorList>
            <person name="Price T."/>
            <person name="Mores C.R."/>
            <person name="Putonti C."/>
            <person name="Wolfe A.J."/>
        </authorList>
    </citation>
    <scope>NUCLEOTIDE SEQUENCE [LARGE SCALE GENOMIC DNA]</scope>
    <source>
        <strain evidence="1 2">SM05</strain>
    </source>
</reference>
<name>A0A6L5H3S2_STRMT</name>
<evidence type="ECO:0000313" key="1">
    <source>
        <dbReference type="EMBL" id="MQQ63925.1"/>
    </source>
</evidence>
<proteinExistence type="predicted"/>
<sequence length="832" mass="97367">MSSDGKSTLTTLSKREEIVNIILELLFIKEKLTNRDAEYLFAISLLFIEEFEKNRSRSYYIEFAYSIIVRTCFKINDYRALYDFSVNFGYYPIARKLLRSGLVDEGILNYFLSDLKLAQFSNGDKINTLEQDKVSKEIIASENKKFAFVAPTSYGKSEIIYQHILENNELDNIGIIVPTKALIDQVFREAKKLGELNRKIITHEQNYNDSDRRVLAIVTQERALRLIEQHLIFDSLYIDEAHELFNFDFGLKHANRSLLLARLLKLNKKLNPELNIYYFSPLIQNVNNLLLKNEEGHVEQYKINNNLKVLDIRYVSNANEQFVFEQYLGSFFKLSNTENNLKYIVNCSKNYKKNLHYLYRPIYIEHYAEELCDQLPEYDELPQSLANLIEELKDIVHPKFKLIEFLSKGILYLHGRLPNNIRNYLLKCFRDDASIKHLIANSVILAGMNMPIDSLFFISGFSATNELINLVGRVNRLNEIFSNNGELNKILVPVHFVELDSYPQNRNGQLKKTVESLRSNIKDSVKNPLLENSVVNKSNLDNSEKILALESNIVNDFDNPSFISRLTRSGAQQLLNYTELGLIKLEKIIQETEIIHNADNVYKEILLKVKEVFFDNFVNEGADRAIDYRYFYPNNNVKRLRFEPTINYYSVFIPSSYSSLKDRVNNLVSYWEDILSSSSDHNKNFMQYVGSQFGEKAYQSDDYNDSRAKVYIDLNDYKTREYDMYNIAIIKLQTDDEFVDFEIGLLVNSLREFNIISDDLYNLFMFGTNDIKELQISQLGLSKNLYNTLKKDNQIQNIEFDDFHNPRANHHLREYILSKQGIEKFELEQYFL</sequence>
<keyword evidence="1" id="KW-0347">Helicase</keyword>
<dbReference type="SUPFAM" id="SSF52540">
    <property type="entry name" value="P-loop containing nucleoside triphosphate hydrolases"/>
    <property type="match status" value="1"/>
</dbReference>
<keyword evidence="1" id="KW-0067">ATP-binding</keyword>
<dbReference type="GO" id="GO:0003676">
    <property type="term" value="F:nucleic acid binding"/>
    <property type="evidence" value="ECO:0007669"/>
    <property type="project" value="InterPro"/>
</dbReference>
<comment type="caution">
    <text evidence="1">The sequence shown here is derived from an EMBL/GenBank/DDBJ whole genome shotgun (WGS) entry which is preliminary data.</text>
</comment>
<dbReference type="InterPro" id="IPR014001">
    <property type="entry name" value="Helicase_ATP-bd"/>
</dbReference>
<dbReference type="EMBL" id="WIKE01000005">
    <property type="protein sequence ID" value="MQQ63925.1"/>
    <property type="molecule type" value="Genomic_DNA"/>
</dbReference>
<accession>A0A6L5H3S2</accession>
<dbReference type="Proteomes" id="UP000477834">
    <property type="component" value="Unassembled WGS sequence"/>
</dbReference>
<organism evidence="1 2">
    <name type="scientific">Streptococcus mitis</name>
    <dbReference type="NCBI Taxonomy" id="28037"/>
    <lineage>
        <taxon>Bacteria</taxon>
        <taxon>Bacillati</taxon>
        <taxon>Bacillota</taxon>
        <taxon>Bacilli</taxon>
        <taxon>Lactobacillales</taxon>
        <taxon>Streptococcaceae</taxon>
        <taxon>Streptococcus</taxon>
        <taxon>Streptococcus mitis group</taxon>
    </lineage>
</organism>
<dbReference type="InterPro" id="IPR027417">
    <property type="entry name" value="P-loop_NTPase"/>
</dbReference>
<dbReference type="SMART" id="SM00487">
    <property type="entry name" value="DEXDc"/>
    <property type="match status" value="1"/>
</dbReference>
<evidence type="ECO:0000313" key="2">
    <source>
        <dbReference type="Proteomes" id="UP000477834"/>
    </source>
</evidence>
<gene>
    <name evidence="1" type="ORF">GEZ69_05660</name>
</gene>
<dbReference type="PROSITE" id="PS51192">
    <property type="entry name" value="HELICASE_ATP_BIND_1"/>
    <property type="match status" value="1"/>
</dbReference>
<dbReference type="InterPro" id="IPR011545">
    <property type="entry name" value="DEAD/DEAH_box_helicase_dom"/>
</dbReference>
<dbReference type="GO" id="GO:0005524">
    <property type="term" value="F:ATP binding"/>
    <property type="evidence" value="ECO:0007669"/>
    <property type="project" value="InterPro"/>
</dbReference>
<keyword evidence="1" id="KW-0547">Nucleotide-binding</keyword>
<keyword evidence="1" id="KW-0378">Hydrolase</keyword>
<dbReference type="Gene3D" id="3.40.50.300">
    <property type="entry name" value="P-loop containing nucleotide triphosphate hydrolases"/>
    <property type="match status" value="2"/>
</dbReference>
<dbReference type="Pfam" id="PF00270">
    <property type="entry name" value="DEAD"/>
    <property type="match status" value="1"/>
</dbReference>
<dbReference type="RefSeq" id="WP_153192898.1">
    <property type="nucleotide sequence ID" value="NZ_CAJJIF010000020.1"/>
</dbReference>
<protein>
    <submittedName>
        <fullName evidence="1">DEAD/DEAH box helicase</fullName>
    </submittedName>
</protein>
<dbReference type="AlphaFoldDB" id="A0A6L5H3S2"/>
<dbReference type="GO" id="GO:0004386">
    <property type="term" value="F:helicase activity"/>
    <property type="evidence" value="ECO:0007669"/>
    <property type="project" value="UniProtKB-KW"/>
</dbReference>